<accession>A0AAN9L925</accession>
<keyword evidence="2" id="KW-1185">Reference proteome</keyword>
<evidence type="ECO:0000313" key="2">
    <source>
        <dbReference type="Proteomes" id="UP001367508"/>
    </source>
</evidence>
<comment type="caution">
    <text evidence="1">The sequence shown here is derived from an EMBL/GenBank/DDBJ whole genome shotgun (WGS) entry which is preliminary data.</text>
</comment>
<protein>
    <submittedName>
        <fullName evidence="1">Uncharacterized protein</fullName>
    </submittedName>
</protein>
<dbReference type="AlphaFoldDB" id="A0AAN9L925"/>
<gene>
    <name evidence="1" type="ORF">VNO77_25635</name>
</gene>
<evidence type="ECO:0000313" key="1">
    <source>
        <dbReference type="EMBL" id="KAK7331411.1"/>
    </source>
</evidence>
<reference evidence="1 2" key="1">
    <citation type="submission" date="2024-01" db="EMBL/GenBank/DDBJ databases">
        <title>The genomes of 5 underutilized Papilionoideae crops provide insights into root nodulation and disease resistanc.</title>
        <authorList>
            <person name="Jiang F."/>
        </authorList>
    </citation>
    <scope>NUCLEOTIDE SEQUENCE [LARGE SCALE GENOMIC DNA]</scope>
    <source>
        <strain evidence="1">LVBAO_FW01</strain>
        <tissue evidence="1">Leaves</tissue>
    </source>
</reference>
<organism evidence="1 2">
    <name type="scientific">Canavalia gladiata</name>
    <name type="common">Sword bean</name>
    <name type="synonym">Dolichos gladiatus</name>
    <dbReference type="NCBI Taxonomy" id="3824"/>
    <lineage>
        <taxon>Eukaryota</taxon>
        <taxon>Viridiplantae</taxon>
        <taxon>Streptophyta</taxon>
        <taxon>Embryophyta</taxon>
        <taxon>Tracheophyta</taxon>
        <taxon>Spermatophyta</taxon>
        <taxon>Magnoliopsida</taxon>
        <taxon>eudicotyledons</taxon>
        <taxon>Gunneridae</taxon>
        <taxon>Pentapetalae</taxon>
        <taxon>rosids</taxon>
        <taxon>fabids</taxon>
        <taxon>Fabales</taxon>
        <taxon>Fabaceae</taxon>
        <taxon>Papilionoideae</taxon>
        <taxon>50 kb inversion clade</taxon>
        <taxon>NPAAA clade</taxon>
        <taxon>indigoferoid/millettioid clade</taxon>
        <taxon>Phaseoleae</taxon>
        <taxon>Canavalia</taxon>
    </lineage>
</organism>
<dbReference type="EMBL" id="JAYMYQ010000005">
    <property type="protein sequence ID" value="KAK7331411.1"/>
    <property type="molecule type" value="Genomic_DNA"/>
</dbReference>
<dbReference type="Proteomes" id="UP001367508">
    <property type="component" value="Unassembled WGS sequence"/>
</dbReference>
<sequence>MFVRLVIVADQCSDVTIIQEKTTKKQGTLVTSRKLPRHSMEGLEVQEEIQKILPIHSHNAMPPYASKTSWGVPNHEDMLNSIPDEFMEQTNGVRITNQQSDEYYVALVGYMISYDVRPLHQLSTSKQLIQGSITMGLGGNFTPVFAPAEVSCSPTKLRSCSHNMLMLLAVIIKISTRVID</sequence>
<proteinExistence type="predicted"/>
<name>A0AAN9L925_CANGL</name>